<dbReference type="Gene3D" id="3.40.35.10">
    <property type="entry name" value="Phosphotransferase system, sorbose subfamily IIB component"/>
    <property type="match status" value="1"/>
</dbReference>
<evidence type="ECO:0000313" key="10">
    <source>
        <dbReference type="Proteomes" id="UP000001599"/>
    </source>
</evidence>
<keyword evidence="3" id="KW-0963">Cytoplasm</keyword>
<dbReference type="Pfam" id="PF03830">
    <property type="entry name" value="PTSIIB_sorb"/>
    <property type="match status" value="1"/>
</dbReference>
<sequence>MYVSYNNHSKENIMANIVLCRIDSRLIHGQVVTKWVGQSQANRIAVVSDELDADPFMKNIYLMAAPPNIKVDCFGNQSFAAAWKENQLGDGNVLVLFPSLAAVQDAIQLGFDVTRIQVGGLGGGPNRKAVFQNITLDEKDVGILNDLKNRGVQVFFQTIPEDKPQPLDDILKKF</sequence>
<keyword evidence="4" id="KW-0762">Sugar transport</keyword>
<dbReference type="CDD" id="cd00001">
    <property type="entry name" value="PTS_IIB_man"/>
    <property type="match status" value="1"/>
</dbReference>
<organism evidence="9 10">
    <name type="scientific">Salmonella paratyphi C (strain RKS4594)</name>
    <dbReference type="NCBI Taxonomy" id="476213"/>
    <lineage>
        <taxon>Bacteria</taxon>
        <taxon>Pseudomonadati</taxon>
        <taxon>Pseudomonadota</taxon>
        <taxon>Gammaproteobacteria</taxon>
        <taxon>Enterobacterales</taxon>
        <taxon>Enterobacteriaceae</taxon>
        <taxon>Salmonella</taxon>
    </lineage>
</organism>
<name>C0Q207_SALPC</name>
<dbReference type="Proteomes" id="UP000001599">
    <property type="component" value="Chromosome"/>
</dbReference>
<dbReference type="PROSITE" id="PS51101">
    <property type="entry name" value="PTS_EIIB_TYPE_4"/>
    <property type="match status" value="1"/>
</dbReference>
<dbReference type="EMBL" id="CP000857">
    <property type="protein sequence ID" value="ACN47923.1"/>
    <property type="molecule type" value="Genomic_DNA"/>
</dbReference>
<keyword evidence="7" id="KW-0418">Kinase</keyword>
<evidence type="ECO:0000256" key="6">
    <source>
        <dbReference type="ARBA" id="ARBA00022683"/>
    </source>
</evidence>
<dbReference type="InterPro" id="IPR004720">
    <property type="entry name" value="PTS_IIB_sorbose-sp"/>
</dbReference>
<dbReference type="GO" id="GO:0009401">
    <property type="term" value="P:phosphoenolpyruvate-dependent sugar phosphotransferase system"/>
    <property type="evidence" value="ECO:0007669"/>
    <property type="project" value="UniProtKB-KW"/>
</dbReference>
<dbReference type="GO" id="GO:0016301">
    <property type="term" value="F:kinase activity"/>
    <property type="evidence" value="ECO:0007669"/>
    <property type="project" value="UniProtKB-KW"/>
</dbReference>
<dbReference type="GO" id="GO:0005737">
    <property type="term" value="C:cytoplasm"/>
    <property type="evidence" value="ECO:0007669"/>
    <property type="project" value="UniProtKB-SubCell"/>
</dbReference>
<protein>
    <submittedName>
        <fullName evidence="9">Putative PTS system protein</fullName>
    </submittedName>
</protein>
<accession>C0Q207</accession>
<evidence type="ECO:0000256" key="7">
    <source>
        <dbReference type="ARBA" id="ARBA00022777"/>
    </source>
</evidence>
<dbReference type="GO" id="GO:0008982">
    <property type="term" value="F:protein-N(PI)-phosphohistidine-sugar phosphotransferase activity"/>
    <property type="evidence" value="ECO:0007669"/>
    <property type="project" value="InterPro"/>
</dbReference>
<reference evidence="9 10" key="1">
    <citation type="journal article" date="2009" name="PLoS ONE">
        <title>Salmonella paratyphi C: genetic divergence from Salmonella choleraesuis and pathogenic convergence with Salmonella typhi.</title>
        <authorList>
            <person name="Liu W.-Q."/>
            <person name="Feng Y."/>
            <person name="Wang Y."/>
            <person name="Zou Q.-H."/>
            <person name="Chen F."/>
            <person name="Guo J.-T."/>
            <person name="Peng Y.-H."/>
            <person name="Jin Y."/>
            <person name="Li Y.-G."/>
            <person name="Hu S.-N."/>
            <person name="Johnston R.N."/>
            <person name="Liu G.-R."/>
            <person name="Liu S.-L."/>
        </authorList>
    </citation>
    <scope>NUCLEOTIDE SEQUENCE [LARGE SCALE GENOMIC DNA]</scope>
    <source>
        <strain evidence="9 10">RKS4594</strain>
    </source>
</reference>
<dbReference type="SUPFAM" id="SSF52728">
    <property type="entry name" value="PTS IIb component"/>
    <property type="match status" value="1"/>
</dbReference>
<feature type="domain" description="PTS EIIB type-4" evidence="8">
    <location>
        <begin position="13"/>
        <end position="174"/>
    </location>
</feature>
<keyword evidence="6" id="KW-0598">Phosphotransferase system</keyword>
<dbReference type="KEGG" id="sei:SPC_3850"/>
<dbReference type="HOGENOM" id="CLU_116175_0_0_6"/>
<evidence type="ECO:0000256" key="4">
    <source>
        <dbReference type="ARBA" id="ARBA00022597"/>
    </source>
</evidence>
<dbReference type="AlphaFoldDB" id="C0Q207"/>
<evidence type="ECO:0000256" key="5">
    <source>
        <dbReference type="ARBA" id="ARBA00022679"/>
    </source>
</evidence>
<comment type="subcellular location">
    <subcellularLocation>
        <location evidence="1">Cytoplasm</location>
    </subcellularLocation>
</comment>
<evidence type="ECO:0000256" key="1">
    <source>
        <dbReference type="ARBA" id="ARBA00004496"/>
    </source>
</evidence>
<dbReference type="InterPro" id="IPR036667">
    <property type="entry name" value="PTS_IIB_sorbose-sp_sf"/>
</dbReference>
<proteinExistence type="predicted"/>
<keyword evidence="2" id="KW-0813">Transport</keyword>
<keyword evidence="5" id="KW-0808">Transferase</keyword>
<evidence type="ECO:0000259" key="8">
    <source>
        <dbReference type="PROSITE" id="PS51101"/>
    </source>
</evidence>
<evidence type="ECO:0000256" key="2">
    <source>
        <dbReference type="ARBA" id="ARBA00022448"/>
    </source>
</evidence>
<gene>
    <name evidence="9" type="ordered locus">SPC_3850</name>
</gene>
<evidence type="ECO:0000313" key="9">
    <source>
        <dbReference type="EMBL" id="ACN47923.1"/>
    </source>
</evidence>
<evidence type="ECO:0000256" key="3">
    <source>
        <dbReference type="ARBA" id="ARBA00022490"/>
    </source>
</evidence>